<organism evidence="2">
    <name type="scientific">Phenylobacterium glaciei</name>
    <dbReference type="NCBI Taxonomy" id="2803784"/>
    <lineage>
        <taxon>Bacteria</taxon>
        <taxon>Pseudomonadati</taxon>
        <taxon>Pseudomonadota</taxon>
        <taxon>Alphaproteobacteria</taxon>
        <taxon>Caulobacterales</taxon>
        <taxon>Caulobacteraceae</taxon>
        <taxon>Phenylobacterium</taxon>
    </lineage>
</organism>
<dbReference type="GO" id="GO:0000287">
    <property type="term" value="F:magnesium ion binding"/>
    <property type="evidence" value="ECO:0007669"/>
    <property type="project" value="TreeGrafter"/>
</dbReference>
<dbReference type="PANTHER" id="PTHR10000">
    <property type="entry name" value="PHOSPHOSERINE PHOSPHATASE"/>
    <property type="match status" value="1"/>
</dbReference>
<feature type="compositionally biased region" description="Basic residues" evidence="1">
    <location>
        <begin position="239"/>
        <end position="252"/>
    </location>
</feature>
<dbReference type="Gene3D" id="3.30.1240.10">
    <property type="match status" value="1"/>
</dbReference>
<dbReference type="SFLD" id="SFLDS00003">
    <property type="entry name" value="Haloacid_Dehalogenase"/>
    <property type="match status" value="1"/>
</dbReference>
<dbReference type="SUPFAM" id="SSF56784">
    <property type="entry name" value="HAD-like"/>
    <property type="match status" value="1"/>
</dbReference>
<dbReference type="GO" id="GO:0005829">
    <property type="term" value="C:cytosol"/>
    <property type="evidence" value="ECO:0007669"/>
    <property type="project" value="TreeGrafter"/>
</dbReference>
<proteinExistence type="predicted"/>
<evidence type="ECO:0000256" key="1">
    <source>
        <dbReference type="SAM" id="MobiDB-lite"/>
    </source>
</evidence>
<dbReference type="AlphaFoldDB" id="A0A974S8B4"/>
<gene>
    <name evidence="2" type="ORF">JKL49_22100</name>
</gene>
<feature type="region of interest" description="Disordered" evidence="1">
    <location>
        <begin position="222"/>
        <end position="265"/>
    </location>
</feature>
<dbReference type="SFLD" id="SFLDG01140">
    <property type="entry name" value="C2.B:_Phosphomannomutase_and_P"/>
    <property type="match status" value="1"/>
</dbReference>
<reference evidence="2" key="1">
    <citation type="submission" date="2021-01" db="EMBL/GenBank/DDBJ databases">
        <title>Genome sequence of Phenylobacterium sp. 20VBR1 isolated from a valley glaceir, Ny-Alesund, Svalbard.</title>
        <authorList>
            <person name="Thomas F.A."/>
            <person name="Krishnan K.P."/>
            <person name="Sinha R.K."/>
        </authorList>
    </citation>
    <scope>NUCLEOTIDE SEQUENCE</scope>
    <source>
        <strain evidence="2">20VBR1</strain>
    </source>
</reference>
<name>A0A974S8B4_9CAUL</name>
<dbReference type="GO" id="GO:0016791">
    <property type="term" value="F:phosphatase activity"/>
    <property type="evidence" value="ECO:0007669"/>
    <property type="project" value="TreeGrafter"/>
</dbReference>
<evidence type="ECO:0000313" key="2">
    <source>
        <dbReference type="EMBL" id="QQZ49591.1"/>
    </source>
</evidence>
<protein>
    <submittedName>
        <fullName evidence="2">HAD family phosphatase</fullName>
    </submittedName>
</protein>
<dbReference type="InterPro" id="IPR036412">
    <property type="entry name" value="HAD-like_sf"/>
</dbReference>
<dbReference type="NCBIfam" id="TIGR01484">
    <property type="entry name" value="HAD-SF-IIB"/>
    <property type="match status" value="1"/>
</dbReference>
<dbReference type="EMBL" id="CP068570">
    <property type="protein sequence ID" value="QQZ49591.1"/>
    <property type="molecule type" value="Genomic_DNA"/>
</dbReference>
<sequence>MIRLIATDLDGTLLRHDGSISARTRKALGNAREAGIAVAFVTARPPRDVHHIADDLAITGLAVCSNGALLYDLAESRVMRQEALPTAIALELIGELRRSDPHFSFATEHGHKVGREDAFPVAMFDGFVHHHEPRVEPVHSLCDEDLIKILVHHPVHEIDDLHALIRSLAGDRVAVTHSGADFVEFGALGVSKASGLLHLAADLGVEAHEIIAFGDMPNDIPMLRAAGRASPSPTPTPRPGRRHRDHRHQPGRRRGEDHRDAAGLA</sequence>
<dbReference type="InterPro" id="IPR023214">
    <property type="entry name" value="HAD_sf"/>
</dbReference>
<dbReference type="PANTHER" id="PTHR10000:SF8">
    <property type="entry name" value="HAD SUPERFAMILY HYDROLASE-LIKE, TYPE 3"/>
    <property type="match status" value="1"/>
</dbReference>
<accession>A0A974S8B4</accession>
<dbReference type="Gene3D" id="3.40.50.1000">
    <property type="entry name" value="HAD superfamily/HAD-like"/>
    <property type="match status" value="1"/>
</dbReference>
<dbReference type="Pfam" id="PF08282">
    <property type="entry name" value="Hydrolase_3"/>
    <property type="match status" value="1"/>
</dbReference>
<feature type="compositionally biased region" description="Basic and acidic residues" evidence="1">
    <location>
        <begin position="253"/>
        <end position="265"/>
    </location>
</feature>
<dbReference type="InterPro" id="IPR006379">
    <property type="entry name" value="HAD-SF_hydro_IIB"/>
</dbReference>